<keyword evidence="7" id="KW-0479">Metal-binding</keyword>
<evidence type="ECO:0000256" key="9">
    <source>
        <dbReference type="ARBA" id="ARBA00022840"/>
    </source>
</evidence>
<dbReference type="InterPro" id="IPR006195">
    <property type="entry name" value="aa-tRNA-synth_II"/>
</dbReference>
<keyword evidence="6" id="KW-0436">Ligase</keyword>
<dbReference type="EC" id="6.1.1.20" evidence="4"/>
<evidence type="ECO:0000256" key="1">
    <source>
        <dbReference type="ARBA" id="ARBA00001946"/>
    </source>
</evidence>
<dbReference type="GO" id="GO:0006432">
    <property type="term" value="P:phenylalanyl-tRNA aminoacylation"/>
    <property type="evidence" value="ECO:0007669"/>
    <property type="project" value="InterPro"/>
</dbReference>
<name>A0A0P4W1C9_SCYOL</name>
<dbReference type="SUPFAM" id="SSF47616">
    <property type="entry name" value="GST C-terminal domain-like"/>
    <property type="match status" value="1"/>
</dbReference>
<dbReference type="Gene3D" id="1.10.10.2330">
    <property type="match status" value="1"/>
</dbReference>
<dbReference type="Pfam" id="PF01409">
    <property type="entry name" value="tRNA-synt_2d"/>
    <property type="match status" value="1"/>
</dbReference>
<evidence type="ECO:0000313" key="15">
    <source>
        <dbReference type="EMBL" id="JAI62210.1"/>
    </source>
</evidence>
<evidence type="ECO:0000256" key="3">
    <source>
        <dbReference type="ARBA" id="ARBA00006703"/>
    </source>
</evidence>
<dbReference type="Pfam" id="PF18554">
    <property type="entry name" value="PheRS_DBD2"/>
    <property type="match status" value="1"/>
</dbReference>
<evidence type="ECO:0000256" key="4">
    <source>
        <dbReference type="ARBA" id="ARBA00012814"/>
    </source>
</evidence>
<dbReference type="GO" id="GO:0009328">
    <property type="term" value="C:phenylalanine-tRNA ligase complex"/>
    <property type="evidence" value="ECO:0007669"/>
    <property type="project" value="TreeGrafter"/>
</dbReference>
<proteinExistence type="inferred from homology"/>
<protein>
    <recommendedName>
        <fullName evidence="4">phenylalanine--tRNA ligase</fullName>
        <ecNumber evidence="4">6.1.1.20</ecNumber>
    </recommendedName>
    <alternativeName>
        <fullName evidence="13">Phenylalanyl-tRNA synthetase alpha subunit</fullName>
    </alternativeName>
</protein>
<dbReference type="GO" id="GO:0005524">
    <property type="term" value="F:ATP binding"/>
    <property type="evidence" value="ECO:0007669"/>
    <property type="project" value="UniProtKB-KW"/>
</dbReference>
<dbReference type="GO" id="GO:0000049">
    <property type="term" value="F:tRNA binding"/>
    <property type="evidence" value="ECO:0007669"/>
    <property type="project" value="InterPro"/>
</dbReference>
<dbReference type="Gene3D" id="3.30.930.10">
    <property type="entry name" value="Bira Bifunctional Protein, Domain 2"/>
    <property type="match status" value="1"/>
</dbReference>
<keyword evidence="10" id="KW-0460">Magnesium</keyword>
<keyword evidence="9" id="KW-0067">ATP-binding</keyword>
<dbReference type="Pfam" id="PF18553">
    <property type="entry name" value="PheRS_DBD3"/>
    <property type="match status" value="1"/>
</dbReference>
<dbReference type="Gene3D" id="1.10.10.2320">
    <property type="match status" value="1"/>
</dbReference>
<evidence type="ECO:0000256" key="7">
    <source>
        <dbReference type="ARBA" id="ARBA00022723"/>
    </source>
</evidence>
<evidence type="ECO:0000256" key="12">
    <source>
        <dbReference type="ARBA" id="ARBA00023146"/>
    </source>
</evidence>
<dbReference type="InterPro" id="IPR036282">
    <property type="entry name" value="Glutathione-S-Trfase_C_sf"/>
</dbReference>
<dbReference type="InterPro" id="IPR045864">
    <property type="entry name" value="aa-tRNA-synth_II/BPL/LPL"/>
</dbReference>
<keyword evidence="11" id="KW-0648">Protein biosynthesis</keyword>
<dbReference type="Pfam" id="PF18552">
    <property type="entry name" value="PheRS_DBD1"/>
    <property type="match status" value="1"/>
</dbReference>
<dbReference type="PROSITE" id="PS50862">
    <property type="entry name" value="AA_TRNA_LIGASE_II"/>
    <property type="match status" value="1"/>
</dbReference>
<organism evidence="15">
    <name type="scientific">Scylla olivacea</name>
    <name type="common">Orange mud crab</name>
    <name type="synonym">Cancer olivacea</name>
    <dbReference type="NCBI Taxonomy" id="85551"/>
    <lineage>
        <taxon>Eukaryota</taxon>
        <taxon>Metazoa</taxon>
        <taxon>Ecdysozoa</taxon>
        <taxon>Arthropoda</taxon>
        <taxon>Crustacea</taxon>
        <taxon>Multicrustacea</taxon>
        <taxon>Malacostraca</taxon>
        <taxon>Eumalacostraca</taxon>
        <taxon>Eucarida</taxon>
        <taxon>Decapoda</taxon>
        <taxon>Pleocyemata</taxon>
        <taxon>Brachyura</taxon>
        <taxon>Eubrachyura</taxon>
        <taxon>Portunoidea</taxon>
        <taxon>Portunidae</taxon>
        <taxon>Portuninae</taxon>
        <taxon>Scylla</taxon>
    </lineage>
</organism>
<comment type="subcellular location">
    <subcellularLocation>
        <location evidence="2">Cytoplasm</location>
    </subcellularLocation>
</comment>
<dbReference type="Pfam" id="PF18569">
    <property type="entry name" value="Thioredoxin_16"/>
    <property type="match status" value="1"/>
</dbReference>
<dbReference type="InterPro" id="IPR041503">
    <property type="entry name" value="AIMP2_thioredoxin"/>
</dbReference>
<evidence type="ECO:0000256" key="5">
    <source>
        <dbReference type="ARBA" id="ARBA00022490"/>
    </source>
</evidence>
<evidence type="ECO:0000256" key="11">
    <source>
        <dbReference type="ARBA" id="ARBA00022917"/>
    </source>
</evidence>
<evidence type="ECO:0000256" key="2">
    <source>
        <dbReference type="ARBA" id="ARBA00004496"/>
    </source>
</evidence>
<dbReference type="PANTHER" id="PTHR11538">
    <property type="entry name" value="PHENYLALANYL-TRNA SYNTHETASE"/>
    <property type="match status" value="1"/>
</dbReference>
<keyword evidence="12" id="KW-0030">Aminoacyl-tRNA synthetase</keyword>
<dbReference type="InterPro" id="IPR004529">
    <property type="entry name" value="Phe-tRNA-synth_IIc_asu"/>
</dbReference>
<dbReference type="FunFam" id="1.10.10.2320:FF:000001">
    <property type="entry name" value="phenylalanine--tRNA ligase alpha subunit"/>
    <property type="match status" value="1"/>
</dbReference>
<accession>A0A0P4W1C9</accession>
<feature type="domain" description="Aminoacyl-transfer RNA synthetases class-II family profile" evidence="14">
    <location>
        <begin position="224"/>
        <end position="473"/>
    </location>
</feature>
<keyword evidence="5" id="KW-0963">Cytoplasm</keyword>
<dbReference type="NCBIfam" id="TIGR00468">
    <property type="entry name" value="pheS"/>
    <property type="match status" value="1"/>
</dbReference>
<dbReference type="EMBL" id="GDRN01080504">
    <property type="protein sequence ID" value="JAI62210.1"/>
    <property type="molecule type" value="Transcribed_RNA"/>
</dbReference>
<dbReference type="InterPro" id="IPR002319">
    <property type="entry name" value="Phenylalanyl-tRNA_Synthase"/>
</dbReference>
<dbReference type="GO" id="GO:0004826">
    <property type="term" value="F:phenylalanine-tRNA ligase activity"/>
    <property type="evidence" value="ECO:0007669"/>
    <property type="project" value="UniProtKB-EC"/>
</dbReference>
<sequence length="773" mass="86001">MTDLSQQLLLALAQDGCLASHQFATKIGQDHQRIVGTIKSLESLGNVVDVKQMTVKSWECTEEGTCLANEGSHEARLFSSLGKEGRLLADIKANIPNSNIALGAAMKNKWVKKEGEKVVPIVSSISDEVQLHLQAVAQGEAHTVPDKIKADYKKRKLIKEIERTVFEVSKGSEFTTSVVKQEAELTKDMIESGQWKNANFKPYNFKSKGRVELRSGHLHPLMQLRSEFRRIFLEMGFTEMPTNSYVESAFWNFDALFQPQQHPARDAQDTFYVADPATCLEVPEDYLERVRKTHSEGGYGSIGYQCKWNRAEADKNLLRTHTTAVSARMLYKLAQDGFKPAKYFSIDRVYRNETLDATHLAEFYQVEGVVADHNFSIKNLMGVIGSFFKKIGMTSVRFKPTYNPYTEPSMEIYSYHKGLKKWVEVGNSGLFRPEMLRPMGLPESVKVCGYGLSLERPAMIMYGINSIRELVGPRVKMELILDNPVCTIDKFSGEAGRDRYGVPSVNALSKRQELILEKLSALQAKVASIASKMGVTLEGSIHAVTTQLTGGPQPGTLHDVVVYADPRRPPYSLRALATALSVQFPMCLKVHCHSSVKEMSEKLQQFWGPGVGVERSQSQVCITLVWRQVGDSPAALLPTLSVAPLAATQVAGEHNIVRYLARLMEASNGNSSLHLYEGGSINQATSTLVDYFLDQCHAKLVLGSNKERTAYLREMDKGLGVGTQQFLAGVTLTLADLLLLSCLLQLRLLESAPPKVQQWSKLCLAHQLCKNFI</sequence>
<comment type="cofactor">
    <cofactor evidence="1">
        <name>Mg(2+)</name>
        <dbReference type="ChEBI" id="CHEBI:18420"/>
    </cofactor>
</comment>
<evidence type="ECO:0000256" key="10">
    <source>
        <dbReference type="ARBA" id="ARBA00022842"/>
    </source>
</evidence>
<evidence type="ECO:0000256" key="6">
    <source>
        <dbReference type="ARBA" id="ARBA00022598"/>
    </source>
</evidence>
<evidence type="ECO:0000256" key="13">
    <source>
        <dbReference type="ARBA" id="ARBA00030612"/>
    </source>
</evidence>
<dbReference type="NCBIfam" id="NF003210">
    <property type="entry name" value="PRK04172.1"/>
    <property type="match status" value="1"/>
</dbReference>
<evidence type="ECO:0000259" key="14">
    <source>
        <dbReference type="PROSITE" id="PS50862"/>
    </source>
</evidence>
<dbReference type="PANTHER" id="PTHR11538:SF40">
    <property type="entry name" value="PHENYLALANINE--TRNA LIGASE ALPHA SUBUNIT"/>
    <property type="match status" value="1"/>
</dbReference>
<dbReference type="InterPro" id="IPR040586">
    <property type="entry name" value="PheRS_DBD2"/>
</dbReference>
<dbReference type="CDD" id="cd00496">
    <property type="entry name" value="PheRS_alpha_core"/>
    <property type="match status" value="1"/>
</dbReference>
<evidence type="ECO:0000256" key="8">
    <source>
        <dbReference type="ARBA" id="ARBA00022741"/>
    </source>
</evidence>
<dbReference type="SUPFAM" id="SSF55681">
    <property type="entry name" value="Class II aaRS and biotin synthetases"/>
    <property type="match status" value="1"/>
</dbReference>
<dbReference type="GO" id="GO:0046872">
    <property type="term" value="F:metal ion binding"/>
    <property type="evidence" value="ECO:0007669"/>
    <property type="project" value="UniProtKB-KW"/>
</dbReference>
<dbReference type="Gene3D" id="1.20.1050.130">
    <property type="match status" value="1"/>
</dbReference>
<comment type="similarity">
    <text evidence="3">Belongs to the class-II aminoacyl-tRNA synthetase family. Phe-tRNA synthetase alpha subunit type 2 subfamily.</text>
</comment>
<dbReference type="InterPro" id="IPR040725">
    <property type="entry name" value="PheRS_DBD3"/>
</dbReference>
<dbReference type="InterPro" id="IPR040724">
    <property type="entry name" value="PheRS_DBD1"/>
</dbReference>
<keyword evidence="8" id="KW-0547">Nucleotide-binding</keyword>
<dbReference type="AlphaFoldDB" id="A0A0P4W1C9"/>
<dbReference type="GO" id="GO:0005829">
    <property type="term" value="C:cytosol"/>
    <property type="evidence" value="ECO:0007669"/>
    <property type="project" value="TreeGrafter"/>
</dbReference>
<dbReference type="Gene3D" id="3.30.1370.240">
    <property type="match status" value="1"/>
</dbReference>
<reference evidence="15" key="1">
    <citation type="submission" date="2015-09" db="EMBL/GenBank/DDBJ databases">
        <title>Scylla olivacea transcriptome.</title>
        <authorList>
            <person name="Ikhwanuddin M."/>
        </authorList>
    </citation>
    <scope>NUCLEOTIDE SEQUENCE</scope>
</reference>
<dbReference type="FunFam" id="3.30.930.10:FF:000178">
    <property type="entry name" value="Phenylalanyl-tRNA synthetase subunit alpha"/>
    <property type="match status" value="1"/>
</dbReference>